<feature type="domain" description="Uracil-DNA glycosylase-like" evidence="1">
    <location>
        <begin position="8"/>
        <end position="162"/>
    </location>
</feature>
<dbReference type="STRING" id="28885.EI16_02770"/>
<evidence type="ECO:0000259" key="1">
    <source>
        <dbReference type="SMART" id="SM00986"/>
    </source>
</evidence>
<dbReference type="CDD" id="cd10032">
    <property type="entry name" value="UDG-F6_HDG"/>
    <property type="match status" value="1"/>
</dbReference>
<gene>
    <name evidence="2" type="ORF">EI16_02770</name>
</gene>
<proteinExistence type="predicted"/>
<dbReference type="Gene3D" id="3.40.470.10">
    <property type="entry name" value="Uracil-DNA glycosylase-like domain"/>
    <property type="match status" value="1"/>
</dbReference>
<keyword evidence="3" id="KW-1185">Reference proteome</keyword>
<dbReference type="EMBL" id="JMIU01000001">
    <property type="protein sequence ID" value="KDN95245.1"/>
    <property type="molecule type" value="Genomic_DNA"/>
</dbReference>
<dbReference type="InterPro" id="IPR026353">
    <property type="entry name" value="Hypoxan-DNA_Glyclase"/>
</dbReference>
<dbReference type="NCBIfam" id="TIGR04274">
    <property type="entry name" value="hypoxanDNAglyco"/>
    <property type="match status" value="1"/>
</dbReference>
<evidence type="ECO:0000313" key="3">
    <source>
        <dbReference type="Proteomes" id="UP000027341"/>
    </source>
</evidence>
<organism evidence="2 3">
    <name type="scientific">Hydrogenovibrio marinus</name>
    <dbReference type="NCBI Taxonomy" id="28885"/>
    <lineage>
        <taxon>Bacteria</taxon>
        <taxon>Pseudomonadati</taxon>
        <taxon>Pseudomonadota</taxon>
        <taxon>Gammaproteobacteria</taxon>
        <taxon>Thiotrichales</taxon>
        <taxon>Piscirickettsiaceae</taxon>
        <taxon>Hydrogenovibrio</taxon>
    </lineage>
</organism>
<dbReference type="RefSeq" id="WP_029909171.1">
    <property type="nucleotide sequence ID" value="NZ_AP020335.1"/>
</dbReference>
<comment type="caution">
    <text evidence="2">The sequence shown here is derived from an EMBL/GenBank/DDBJ whole genome shotgun (WGS) entry which is preliminary data.</text>
</comment>
<reference evidence="2 3" key="1">
    <citation type="submission" date="2014-04" db="EMBL/GenBank/DDBJ databases">
        <title>Draft genome sequence of Hydrogenovibrio marinus MH-110, a model organism for aerobic H2 metabolism.</title>
        <authorList>
            <person name="Cha H.J."/>
            <person name="Jo B.H."/>
            <person name="Hwang B.H."/>
        </authorList>
    </citation>
    <scope>NUCLEOTIDE SEQUENCE [LARGE SCALE GENOMIC DNA]</scope>
    <source>
        <strain evidence="2 3">MH-110</strain>
    </source>
</reference>
<sequence>MFKCNGFNPILSDEPKCMVLGTMPSVASLEESFYYAHPRNAFWPILSDYFKLPIESTEQKVALCKQSGILLWDVLSSCERQGSLDSAIKQPEANDFASLFQQYPSLKTILFNGKAAQNLFEKQVTKKQALPDDLVFFSLPSTSPANAQLTFENKRVLWHETLEQVLSK</sequence>
<dbReference type="InterPro" id="IPR036895">
    <property type="entry name" value="Uracil-DNA_glycosylase-like_sf"/>
</dbReference>
<dbReference type="AlphaFoldDB" id="A0A066ZYT6"/>
<dbReference type="SUPFAM" id="SSF52141">
    <property type="entry name" value="Uracil-DNA glycosylase-like"/>
    <property type="match status" value="1"/>
</dbReference>
<accession>A0A066ZYT6</accession>
<dbReference type="Pfam" id="PF03167">
    <property type="entry name" value="UDG"/>
    <property type="match status" value="1"/>
</dbReference>
<evidence type="ECO:0000313" key="2">
    <source>
        <dbReference type="EMBL" id="KDN95245.1"/>
    </source>
</evidence>
<dbReference type="InterPro" id="IPR005122">
    <property type="entry name" value="Uracil-DNA_glycosylase-like"/>
</dbReference>
<dbReference type="SMART" id="SM00987">
    <property type="entry name" value="UreE_C"/>
    <property type="match status" value="1"/>
</dbReference>
<protein>
    <recommendedName>
        <fullName evidence="1">Uracil-DNA glycosylase-like domain-containing protein</fullName>
    </recommendedName>
</protein>
<dbReference type="SMART" id="SM00986">
    <property type="entry name" value="UDG"/>
    <property type="match status" value="1"/>
</dbReference>
<dbReference type="Proteomes" id="UP000027341">
    <property type="component" value="Unassembled WGS sequence"/>
</dbReference>
<name>A0A066ZYT6_HYDMR</name>